<accession>A0A7C9EMM2</accession>
<protein>
    <submittedName>
        <fullName evidence="1">Uncharacterized protein</fullName>
    </submittedName>
</protein>
<reference evidence="1" key="2">
    <citation type="submission" date="2020-07" db="EMBL/GenBank/DDBJ databases">
        <authorList>
            <person name="Vera ALvarez R."/>
            <person name="Arias-Moreno D.M."/>
            <person name="Jimenez-Jacinto V."/>
            <person name="Jimenez-Bremont J.F."/>
            <person name="Swaminathan K."/>
            <person name="Moose S.P."/>
            <person name="Guerrero-Gonzalez M.L."/>
            <person name="Marino-Ramirez L."/>
            <person name="Landsman D."/>
            <person name="Rodriguez-Kessler M."/>
            <person name="Delgado-Sanchez P."/>
        </authorList>
    </citation>
    <scope>NUCLEOTIDE SEQUENCE</scope>
    <source>
        <tissue evidence="1">Cladode</tissue>
    </source>
</reference>
<dbReference type="EMBL" id="GISG01223279">
    <property type="protein sequence ID" value="MBA4664304.1"/>
    <property type="molecule type" value="Transcribed_RNA"/>
</dbReference>
<evidence type="ECO:0000313" key="1">
    <source>
        <dbReference type="EMBL" id="MBA4664304.1"/>
    </source>
</evidence>
<proteinExistence type="predicted"/>
<dbReference type="AlphaFoldDB" id="A0A7C9EMM2"/>
<name>A0A7C9EMM2_OPUST</name>
<organism evidence="1">
    <name type="scientific">Opuntia streptacantha</name>
    <name type="common">Prickly pear cactus</name>
    <name type="synonym">Opuntia cardona</name>
    <dbReference type="NCBI Taxonomy" id="393608"/>
    <lineage>
        <taxon>Eukaryota</taxon>
        <taxon>Viridiplantae</taxon>
        <taxon>Streptophyta</taxon>
        <taxon>Embryophyta</taxon>
        <taxon>Tracheophyta</taxon>
        <taxon>Spermatophyta</taxon>
        <taxon>Magnoliopsida</taxon>
        <taxon>eudicotyledons</taxon>
        <taxon>Gunneridae</taxon>
        <taxon>Pentapetalae</taxon>
        <taxon>Caryophyllales</taxon>
        <taxon>Cactineae</taxon>
        <taxon>Cactaceae</taxon>
        <taxon>Opuntioideae</taxon>
        <taxon>Opuntia</taxon>
    </lineage>
</organism>
<reference evidence="1" key="1">
    <citation type="journal article" date="2013" name="J. Plant Res.">
        <title>Effect of fungi and light on seed germination of three Opuntia species from semiarid lands of central Mexico.</title>
        <authorList>
            <person name="Delgado-Sanchez P."/>
            <person name="Jimenez-Bremont J.F."/>
            <person name="Guerrero-Gonzalez Mde L."/>
            <person name="Flores J."/>
        </authorList>
    </citation>
    <scope>NUCLEOTIDE SEQUENCE</scope>
    <source>
        <tissue evidence="1">Cladode</tissue>
    </source>
</reference>
<sequence length="106" mass="11649">MSHDYDKIVTIATVSSIWNPAAENKLATVETSSASWCPCSTLAGAVDCVFCLILVSRQIEGLKVGLLQQKRRQSFPLSCFVKDTLDTANEQQLVIGNLRICDLSWS</sequence>